<keyword evidence="2" id="KW-1185">Reference proteome</keyword>
<reference evidence="1 2" key="1">
    <citation type="journal article" date="2013" name="Genome Announc.">
        <title>Complete Genome Sequence of Burkholderia sp. Strain RPE64, Bacterial Symbiont of the Bean Bug Riptortus pedestris.</title>
        <authorList>
            <person name="Shibata T.F."/>
            <person name="Maeda T."/>
            <person name="Nikoh N."/>
            <person name="Yamaguchi K."/>
            <person name="Oshima K."/>
            <person name="Hattori M."/>
            <person name="Nishiyama T."/>
            <person name="Hasebe M."/>
            <person name="Fukatsu T."/>
            <person name="Kikuchi Y."/>
            <person name="Shigenobu S."/>
        </authorList>
    </citation>
    <scope>NUCLEOTIDE SEQUENCE [LARGE SCALE GENOMIC DNA]</scope>
</reference>
<dbReference type="PATRIC" id="fig|758793.3.peg.1652"/>
<proteinExistence type="predicted"/>
<evidence type="ECO:0000313" key="2">
    <source>
        <dbReference type="Proteomes" id="UP000013966"/>
    </source>
</evidence>
<protein>
    <submittedName>
        <fullName evidence="1">Uncharacterized protein</fullName>
    </submittedName>
</protein>
<gene>
    <name evidence="1" type="ORF">BRPE64_ACDS16470</name>
</gene>
<dbReference type="KEGG" id="buo:BRPE64_ACDS16470"/>
<dbReference type="EMBL" id="AP013058">
    <property type="protein sequence ID" value="BAN23401.1"/>
    <property type="molecule type" value="Genomic_DNA"/>
</dbReference>
<reference evidence="1 2" key="2">
    <citation type="journal article" date="2018" name="Int. J. Syst. Evol. Microbiol.">
        <title>Burkholderia insecticola sp. nov., a gut symbiotic bacterium of the bean bug Riptortus pedestris.</title>
        <authorList>
            <person name="Takeshita K."/>
            <person name="Tamaki H."/>
            <person name="Ohbayashi T."/>
            <person name="Meng X.-Y."/>
            <person name="Sone T."/>
            <person name="Mitani Y."/>
            <person name="Peeters C."/>
            <person name="Kikuchi Y."/>
            <person name="Vandamme P."/>
        </authorList>
    </citation>
    <scope>NUCLEOTIDE SEQUENCE [LARGE SCALE GENOMIC DNA]</scope>
    <source>
        <strain evidence="1">RPE64</strain>
    </source>
</reference>
<sequence length="40" mass="4348">MGEYFLPIRAIHMICALVMNARGHFAQKLLEGSVALSATS</sequence>
<accession>R4WWS2</accession>
<dbReference type="Proteomes" id="UP000013966">
    <property type="component" value="Chromosome 1"/>
</dbReference>
<dbReference type="STRING" id="758793.BRPE64_ACDS16470"/>
<organism evidence="1 2">
    <name type="scientific">Caballeronia insecticola</name>
    <dbReference type="NCBI Taxonomy" id="758793"/>
    <lineage>
        <taxon>Bacteria</taxon>
        <taxon>Pseudomonadati</taxon>
        <taxon>Pseudomonadota</taxon>
        <taxon>Betaproteobacteria</taxon>
        <taxon>Burkholderiales</taxon>
        <taxon>Burkholderiaceae</taxon>
        <taxon>Caballeronia</taxon>
    </lineage>
</organism>
<dbReference type="HOGENOM" id="CLU_3286154_0_0_4"/>
<dbReference type="AlphaFoldDB" id="R4WWS2"/>
<evidence type="ECO:0000313" key="1">
    <source>
        <dbReference type="EMBL" id="BAN23401.1"/>
    </source>
</evidence>
<name>R4WWS2_9BURK</name>